<feature type="chain" id="PRO_5005847138" description="Autotransporter" evidence="1">
    <location>
        <begin position="20"/>
        <end position="114"/>
    </location>
</feature>
<keyword evidence="1" id="KW-0732">Signal</keyword>
<keyword evidence="3" id="KW-1185">Reference proteome</keyword>
<dbReference type="PATRIC" id="fig|1514904.3.peg.3091"/>
<proteinExistence type="predicted"/>
<dbReference type="Proteomes" id="UP000038011">
    <property type="component" value="Unassembled WGS sequence"/>
</dbReference>
<reference evidence="2 3" key="1">
    <citation type="submission" date="2015-01" db="EMBL/GenBank/DDBJ databases">
        <title>Ahrensia donghaiensis sp. nov., a novel dimethylsulphoniopropionate-cleavage bacterium isolated from seawater and emended descriptions of the genus Ahrensia and Ahrensia kielensis.</title>
        <authorList>
            <person name="Liu J."/>
        </authorList>
    </citation>
    <scope>NUCLEOTIDE SEQUENCE [LARGE SCALE GENOMIC DNA]</scope>
    <source>
        <strain evidence="2 3">LZD062</strain>
    </source>
</reference>
<dbReference type="NCBIfam" id="TIGR04393">
    <property type="entry name" value="rpt_T5SS_PEPC"/>
    <property type="match status" value="2"/>
</dbReference>
<feature type="signal peptide" evidence="1">
    <location>
        <begin position="1"/>
        <end position="19"/>
    </location>
</feature>
<protein>
    <recommendedName>
        <fullName evidence="4">Autotransporter</fullName>
    </recommendedName>
</protein>
<dbReference type="InterPro" id="IPR030895">
    <property type="entry name" value="T5SS_PEPC_rpt"/>
</dbReference>
<accession>A0A0N0E836</accession>
<evidence type="ECO:0000313" key="2">
    <source>
        <dbReference type="EMBL" id="KPB01802.1"/>
    </source>
</evidence>
<evidence type="ECO:0000256" key="1">
    <source>
        <dbReference type="SAM" id="SignalP"/>
    </source>
</evidence>
<name>A0A0N0E836_9HYPH</name>
<evidence type="ECO:0008006" key="4">
    <source>
        <dbReference type="Google" id="ProtNLM"/>
    </source>
</evidence>
<feature type="non-terminal residue" evidence="2">
    <location>
        <position position="114"/>
    </location>
</feature>
<sequence>MVLMATTALVGVLPPVSFAQEVIDDTTGTTGNASETVNGGGGGTQASPWNIGDDLYVGEFSTGALTIENGGTVSNTAAYISVFSGGAGTVTVTGSGSNWTNTNELYIGNADTGT</sequence>
<organism evidence="2 3">
    <name type="scientific">Ahrensia marina</name>
    <dbReference type="NCBI Taxonomy" id="1514904"/>
    <lineage>
        <taxon>Bacteria</taxon>
        <taxon>Pseudomonadati</taxon>
        <taxon>Pseudomonadota</taxon>
        <taxon>Alphaproteobacteria</taxon>
        <taxon>Hyphomicrobiales</taxon>
        <taxon>Ahrensiaceae</taxon>
        <taxon>Ahrensia</taxon>
    </lineage>
</organism>
<gene>
    <name evidence="2" type="ORF">SU32_05345</name>
</gene>
<dbReference type="AlphaFoldDB" id="A0A0N0E836"/>
<evidence type="ECO:0000313" key="3">
    <source>
        <dbReference type="Proteomes" id="UP000038011"/>
    </source>
</evidence>
<comment type="caution">
    <text evidence="2">The sequence shown here is derived from an EMBL/GenBank/DDBJ whole genome shotgun (WGS) entry which is preliminary data.</text>
</comment>
<dbReference type="EMBL" id="JXMU01000007">
    <property type="protein sequence ID" value="KPB01802.1"/>
    <property type="molecule type" value="Genomic_DNA"/>
</dbReference>